<dbReference type="VEuPathDB" id="FungiDB:PHYBLDRAFT_68690"/>
<feature type="region of interest" description="Disordered" evidence="1">
    <location>
        <begin position="1"/>
        <end position="39"/>
    </location>
</feature>
<dbReference type="RefSeq" id="XP_018290081.1">
    <property type="nucleotide sequence ID" value="XM_018441991.1"/>
</dbReference>
<feature type="region of interest" description="Disordered" evidence="1">
    <location>
        <begin position="90"/>
        <end position="143"/>
    </location>
</feature>
<dbReference type="AlphaFoldDB" id="A0A163A9Z5"/>
<protein>
    <submittedName>
        <fullName evidence="2">Uncharacterized protein</fullName>
    </submittedName>
</protein>
<name>A0A163A9Z5_PHYB8</name>
<evidence type="ECO:0000256" key="1">
    <source>
        <dbReference type="SAM" id="MobiDB-lite"/>
    </source>
</evidence>
<sequence>MFTYSLLSSRTSLSSSSSLPSSPSATPPSSSASSASWSLPTVAPDAVPFMASHRSVSSGETYSTTLSIPDSGYFSWSEGLGVGQIDESSLSGVELSSDGEDEVWSASSATLREEEGEEGEDEDEEEGEGEGEEEPPVGNRSLSDFTLAWLQSLESFSAEVDETQSLSSLSHVRRRDEFNEDSDEEYRPCKRRRSI</sequence>
<dbReference type="EMBL" id="KV440984">
    <property type="protein sequence ID" value="OAD72041.1"/>
    <property type="molecule type" value="Genomic_DNA"/>
</dbReference>
<reference evidence="3" key="1">
    <citation type="submission" date="2015-06" db="EMBL/GenBank/DDBJ databases">
        <title>Expansion of signal transduction pathways in fungi by whole-genome duplication.</title>
        <authorList>
            <consortium name="DOE Joint Genome Institute"/>
            <person name="Corrochano L.M."/>
            <person name="Kuo A."/>
            <person name="Marcet-Houben M."/>
            <person name="Polaino S."/>
            <person name="Salamov A."/>
            <person name="Villalobos J.M."/>
            <person name="Alvarez M.I."/>
            <person name="Avalos J."/>
            <person name="Benito E.P."/>
            <person name="Benoit I."/>
            <person name="Burger G."/>
            <person name="Camino L.P."/>
            <person name="Canovas D."/>
            <person name="Cerda-Olmedo E."/>
            <person name="Cheng J.-F."/>
            <person name="Dominguez A."/>
            <person name="Elias M."/>
            <person name="Eslava A.P."/>
            <person name="Glaser F."/>
            <person name="Grimwood J."/>
            <person name="Gutierrez G."/>
            <person name="Heitman J."/>
            <person name="Henrissat B."/>
            <person name="Iturriaga E.A."/>
            <person name="Lang B.F."/>
            <person name="Lavin J.L."/>
            <person name="Lee S."/>
            <person name="Li W."/>
            <person name="Lindquist E."/>
            <person name="Lopez-Garcia S."/>
            <person name="Luque E.M."/>
            <person name="Marcos A.T."/>
            <person name="Martin J."/>
            <person name="McCluskey K."/>
            <person name="Medina H.R."/>
            <person name="Miralles-Duran A."/>
            <person name="Miyazaki A."/>
            <person name="Munoz-Torres E."/>
            <person name="Oguiza J.A."/>
            <person name="Ohm R."/>
            <person name="Olmedo M."/>
            <person name="Orejas M."/>
            <person name="Ortiz-Castellanos L."/>
            <person name="Pisabarro A.G."/>
            <person name="Rodriguez-Romero J."/>
            <person name="Ruiz-Herrera J."/>
            <person name="Ruiz-Vazquez R."/>
            <person name="Sanz C."/>
            <person name="Schackwitz W."/>
            <person name="Schmutz J."/>
            <person name="Shahriari M."/>
            <person name="Shelest E."/>
            <person name="Silva-Franco F."/>
            <person name="Soanes D."/>
            <person name="Syed K."/>
            <person name="Tagua V.G."/>
            <person name="Talbot N.J."/>
            <person name="Thon M."/>
            <person name="De vries R.P."/>
            <person name="Wiebenga A."/>
            <person name="Yadav J.S."/>
            <person name="Braun E.L."/>
            <person name="Baker S."/>
            <person name="Garre V."/>
            <person name="Horwitz B."/>
            <person name="Torres-Martinez S."/>
            <person name="Idnurm A."/>
            <person name="Herrera-Estrella A."/>
            <person name="Gabaldon T."/>
            <person name="Grigoriev I.V."/>
        </authorList>
    </citation>
    <scope>NUCLEOTIDE SEQUENCE [LARGE SCALE GENOMIC DNA]</scope>
    <source>
        <strain evidence="3">NRRL 1555(-)</strain>
    </source>
</reference>
<feature type="region of interest" description="Disordered" evidence="1">
    <location>
        <begin position="160"/>
        <end position="195"/>
    </location>
</feature>
<accession>A0A163A9Z5</accession>
<gene>
    <name evidence="2" type="ORF">PHYBLDRAFT_68690</name>
</gene>
<dbReference type="GeneID" id="29002897"/>
<organism evidence="2 3">
    <name type="scientific">Phycomyces blakesleeanus (strain ATCC 8743b / DSM 1359 / FGSC 10004 / NBRC 33097 / NRRL 1555)</name>
    <dbReference type="NCBI Taxonomy" id="763407"/>
    <lineage>
        <taxon>Eukaryota</taxon>
        <taxon>Fungi</taxon>
        <taxon>Fungi incertae sedis</taxon>
        <taxon>Mucoromycota</taxon>
        <taxon>Mucoromycotina</taxon>
        <taxon>Mucoromycetes</taxon>
        <taxon>Mucorales</taxon>
        <taxon>Phycomycetaceae</taxon>
        <taxon>Phycomyces</taxon>
    </lineage>
</organism>
<feature type="compositionally biased region" description="Acidic residues" evidence="1">
    <location>
        <begin position="114"/>
        <end position="135"/>
    </location>
</feature>
<dbReference type="Proteomes" id="UP000077315">
    <property type="component" value="Unassembled WGS sequence"/>
</dbReference>
<keyword evidence="3" id="KW-1185">Reference proteome</keyword>
<evidence type="ECO:0000313" key="2">
    <source>
        <dbReference type="EMBL" id="OAD72041.1"/>
    </source>
</evidence>
<proteinExistence type="predicted"/>
<dbReference type="InParanoid" id="A0A163A9Z5"/>
<evidence type="ECO:0000313" key="3">
    <source>
        <dbReference type="Proteomes" id="UP000077315"/>
    </source>
</evidence>